<accession>A0A371E059</accession>
<organism evidence="2 3">
    <name type="scientific">Mucuna pruriens</name>
    <name type="common">Velvet bean</name>
    <name type="synonym">Dolichos pruriens</name>
    <dbReference type="NCBI Taxonomy" id="157652"/>
    <lineage>
        <taxon>Eukaryota</taxon>
        <taxon>Viridiplantae</taxon>
        <taxon>Streptophyta</taxon>
        <taxon>Embryophyta</taxon>
        <taxon>Tracheophyta</taxon>
        <taxon>Spermatophyta</taxon>
        <taxon>Magnoliopsida</taxon>
        <taxon>eudicotyledons</taxon>
        <taxon>Gunneridae</taxon>
        <taxon>Pentapetalae</taxon>
        <taxon>rosids</taxon>
        <taxon>fabids</taxon>
        <taxon>Fabales</taxon>
        <taxon>Fabaceae</taxon>
        <taxon>Papilionoideae</taxon>
        <taxon>50 kb inversion clade</taxon>
        <taxon>NPAAA clade</taxon>
        <taxon>indigoferoid/millettioid clade</taxon>
        <taxon>Phaseoleae</taxon>
        <taxon>Mucuna</taxon>
    </lineage>
</organism>
<evidence type="ECO:0000313" key="2">
    <source>
        <dbReference type="EMBL" id="RDX58172.1"/>
    </source>
</evidence>
<comment type="caution">
    <text evidence="2">The sequence shown here is derived from an EMBL/GenBank/DDBJ whole genome shotgun (WGS) entry which is preliminary data.</text>
</comment>
<evidence type="ECO:0008006" key="4">
    <source>
        <dbReference type="Google" id="ProtNLM"/>
    </source>
</evidence>
<feature type="non-terminal residue" evidence="2">
    <location>
        <position position="1"/>
    </location>
</feature>
<protein>
    <recommendedName>
        <fullName evidence="4">BZIP domain-containing protein</fullName>
    </recommendedName>
</protein>
<dbReference type="Proteomes" id="UP000257109">
    <property type="component" value="Unassembled WGS sequence"/>
</dbReference>
<proteinExistence type="predicted"/>
<gene>
    <name evidence="2" type="ORF">CR513_62531</name>
</gene>
<feature type="coiled-coil region" evidence="1">
    <location>
        <begin position="17"/>
        <end position="47"/>
    </location>
</feature>
<sequence length="80" mass="9456">MSSYGYKVGDSQVEKKKMKKMQSRMKMQNQLENLSNKVNKVQDVNKKLVKCIKAKEETYIRIEFANNILKTRIMALEDRL</sequence>
<evidence type="ECO:0000256" key="1">
    <source>
        <dbReference type="SAM" id="Coils"/>
    </source>
</evidence>
<evidence type="ECO:0000313" key="3">
    <source>
        <dbReference type="Proteomes" id="UP000257109"/>
    </source>
</evidence>
<dbReference type="EMBL" id="QJKJ01017761">
    <property type="protein sequence ID" value="RDX58172.1"/>
    <property type="molecule type" value="Genomic_DNA"/>
</dbReference>
<dbReference type="AlphaFoldDB" id="A0A371E059"/>
<keyword evidence="1" id="KW-0175">Coiled coil</keyword>
<dbReference type="STRING" id="157652.A0A371E059"/>
<reference evidence="2" key="1">
    <citation type="submission" date="2018-05" db="EMBL/GenBank/DDBJ databases">
        <title>Draft genome of Mucuna pruriens seed.</title>
        <authorList>
            <person name="Nnadi N.E."/>
            <person name="Vos R."/>
            <person name="Hasami M.H."/>
            <person name="Devisetty U.K."/>
            <person name="Aguiy J.C."/>
        </authorList>
    </citation>
    <scope>NUCLEOTIDE SEQUENCE [LARGE SCALE GENOMIC DNA]</scope>
    <source>
        <strain evidence="2">JCA_2017</strain>
    </source>
</reference>
<name>A0A371E059_MUCPR</name>
<keyword evidence="3" id="KW-1185">Reference proteome</keyword>